<evidence type="ECO:0000313" key="3">
    <source>
        <dbReference type="Proteomes" id="UP000250235"/>
    </source>
</evidence>
<dbReference type="Proteomes" id="UP000250235">
    <property type="component" value="Unassembled WGS sequence"/>
</dbReference>
<organism evidence="2 3">
    <name type="scientific">Dorcoceras hygrometricum</name>
    <dbReference type="NCBI Taxonomy" id="472368"/>
    <lineage>
        <taxon>Eukaryota</taxon>
        <taxon>Viridiplantae</taxon>
        <taxon>Streptophyta</taxon>
        <taxon>Embryophyta</taxon>
        <taxon>Tracheophyta</taxon>
        <taxon>Spermatophyta</taxon>
        <taxon>Magnoliopsida</taxon>
        <taxon>eudicotyledons</taxon>
        <taxon>Gunneridae</taxon>
        <taxon>Pentapetalae</taxon>
        <taxon>asterids</taxon>
        <taxon>lamiids</taxon>
        <taxon>Lamiales</taxon>
        <taxon>Gesneriaceae</taxon>
        <taxon>Didymocarpoideae</taxon>
        <taxon>Trichosporeae</taxon>
        <taxon>Loxocarpinae</taxon>
        <taxon>Dorcoceras</taxon>
    </lineage>
</organism>
<feature type="region of interest" description="Disordered" evidence="1">
    <location>
        <begin position="82"/>
        <end position="102"/>
    </location>
</feature>
<feature type="compositionally biased region" description="Basic residues" evidence="1">
    <location>
        <begin position="21"/>
        <end position="32"/>
    </location>
</feature>
<proteinExistence type="predicted"/>
<reference evidence="2 3" key="1">
    <citation type="journal article" date="2015" name="Proc. Natl. Acad. Sci. U.S.A.">
        <title>The resurrection genome of Boea hygrometrica: A blueprint for survival of dehydration.</title>
        <authorList>
            <person name="Xiao L."/>
            <person name="Yang G."/>
            <person name="Zhang L."/>
            <person name="Yang X."/>
            <person name="Zhao S."/>
            <person name="Ji Z."/>
            <person name="Zhou Q."/>
            <person name="Hu M."/>
            <person name="Wang Y."/>
            <person name="Chen M."/>
            <person name="Xu Y."/>
            <person name="Jin H."/>
            <person name="Xiao X."/>
            <person name="Hu G."/>
            <person name="Bao F."/>
            <person name="Hu Y."/>
            <person name="Wan P."/>
            <person name="Li L."/>
            <person name="Deng X."/>
            <person name="Kuang T."/>
            <person name="Xiang C."/>
            <person name="Zhu J.K."/>
            <person name="Oliver M.J."/>
            <person name="He Y."/>
        </authorList>
    </citation>
    <scope>NUCLEOTIDE SEQUENCE [LARGE SCALE GENOMIC DNA]</scope>
    <source>
        <strain evidence="3">cv. XS01</strain>
    </source>
</reference>
<keyword evidence="3" id="KW-1185">Reference proteome</keyword>
<dbReference type="AlphaFoldDB" id="A0A2Z7CUH8"/>
<evidence type="ECO:0000256" key="1">
    <source>
        <dbReference type="SAM" id="MobiDB-lite"/>
    </source>
</evidence>
<feature type="region of interest" description="Disordered" evidence="1">
    <location>
        <begin position="1"/>
        <end position="39"/>
    </location>
</feature>
<protein>
    <submittedName>
        <fullName evidence="2">Calmodulin-binding transcription activator 6-like</fullName>
    </submittedName>
</protein>
<accession>A0A2Z7CUH8</accession>
<name>A0A2Z7CUH8_9LAMI</name>
<sequence>MGNADPNKTKAGNKYEVLTTRKQRSINKKAHPKVGNARRNLLPKTQQLRALVSAQNSKSSPIIQSPTEIDIYNLKYRRTDLSRKAKETDPSINTKDQNDDVQEPAFSASTKLAQNRFQRSIQRIKLNDIISPKTDPSIRAQLQNDGVLIKSDLTLKQQISAQLKQISALSNANKTTP</sequence>
<gene>
    <name evidence="2" type="ORF">F511_18972</name>
</gene>
<dbReference type="EMBL" id="KQ992408">
    <property type="protein sequence ID" value="KZV50453.1"/>
    <property type="molecule type" value="Genomic_DNA"/>
</dbReference>
<evidence type="ECO:0000313" key="2">
    <source>
        <dbReference type="EMBL" id="KZV50453.1"/>
    </source>
</evidence>